<dbReference type="RefSeq" id="WP_081556807.1">
    <property type="nucleotide sequence ID" value="NZ_MUKV01000042.1"/>
</dbReference>
<dbReference type="InterPro" id="IPR053176">
    <property type="entry name" value="T6SS_TssE1-like"/>
</dbReference>
<dbReference type="InterPro" id="IPR007048">
    <property type="entry name" value="IraD/Gp25-like"/>
</dbReference>
<sequence>MRAICNAQYLQPSLLDRLTDLSPDEVVDTSLERLMSPAKLRERVLQDLHALLNTLVVSSYPAINNYRLSSSSVIQYGMQSFVGATRSSLDLAVLENSLRSAILRYEPRIFPASLQVNALANEQSAESQKLMFEIIGECWGHPMPEPLYIKTILDLESGEQNFIELGWAAYG</sequence>
<reference evidence="2 3" key="1">
    <citation type="submission" date="2017-02" db="EMBL/GenBank/DDBJ databases">
        <title>Chromobacterium haemolyticum H5244.</title>
        <authorList>
            <person name="Gulvik C.A."/>
        </authorList>
    </citation>
    <scope>NUCLEOTIDE SEQUENCE [LARGE SCALE GENOMIC DNA]</scope>
    <source>
        <strain evidence="2 3">H5244</strain>
    </source>
</reference>
<dbReference type="Proteomes" id="UP000192721">
    <property type="component" value="Unassembled WGS sequence"/>
</dbReference>
<dbReference type="AlphaFoldDB" id="A0A1W0CE33"/>
<dbReference type="PANTHER" id="PTHR38595">
    <property type="entry name" value="CYTOPLASMIC PROTEIN-RELATED"/>
    <property type="match status" value="1"/>
</dbReference>
<evidence type="ECO:0000313" key="2">
    <source>
        <dbReference type="EMBL" id="OQS32953.1"/>
    </source>
</evidence>
<name>A0A1W0CE33_9NEIS</name>
<dbReference type="InterPro" id="IPR017737">
    <property type="entry name" value="TssE1-like"/>
</dbReference>
<proteinExistence type="predicted"/>
<protein>
    <recommendedName>
        <fullName evidence="1">IraD/Gp25-like domain-containing protein</fullName>
    </recommendedName>
</protein>
<dbReference type="Pfam" id="PF04965">
    <property type="entry name" value="GPW_gp25"/>
    <property type="match status" value="1"/>
</dbReference>
<dbReference type="NCBIfam" id="TIGR03357">
    <property type="entry name" value="VI_zyme"/>
    <property type="match status" value="1"/>
</dbReference>
<accession>A0A1W0CE33</accession>
<dbReference type="PANTHER" id="PTHR38595:SF1">
    <property type="entry name" value="TYPE VI SECRETION SYSTEM COMPONENT TSSE1"/>
    <property type="match status" value="1"/>
</dbReference>
<comment type="caution">
    <text evidence="2">The sequence shown here is derived from an EMBL/GenBank/DDBJ whole genome shotgun (WGS) entry which is preliminary data.</text>
</comment>
<feature type="domain" description="IraD/Gp25-like" evidence="1">
    <location>
        <begin position="39"/>
        <end position="142"/>
    </location>
</feature>
<organism evidence="2 3">
    <name type="scientific">Chromobacterium haemolyticum</name>
    <dbReference type="NCBI Taxonomy" id="394935"/>
    <lineage>
        <taxon>Bacteria</taxon>
        <taxon>Pseudomonadati</taxon>
        <taxon>Pseudomonadota</taxon>
        <taxon>Betaproteobacteria</taxon>
        <taxon>Neisseriales</taxon>
        <taxon>Chromobacteriaceae</taxon>
        <taxon>Chromobacterium</taxon>
    </lineage>
</organism>
<dbReference type="EMBL" id="MUKV01000042">
    <property type="protein sequence ID" value="OQS32953.1"/>
    <property type="molecule type" value="Genomic_DNA"/>
</dbReference>
<evidence type="ECO:0000313" key="3">
    <source>
        <dbReference type="Proteomes" id="UP000192721"/>
    </source>
</evidence>
<evidence type="ECO:0000259" key="1">
    <source>
        <dbReference type="Pfam" id="PF04965"/>
    </source>
</evidence>
<gene>
    <name evidence="2" type="ORF">B0T45_20985</name>
</gene>
<dbReference type="SUPFAM" id="SSF160719">
    <property type="entry name" value="gpW/gp25-like"/>
    <property type="match status" value="1"/>
</dbReference>